<keyword evidence="1" id="KW-0175">Coiled coil</keyword>
<feature type="coiled-coil region" evidence="1">
    <location>
        <begin position="92"/>
        <end position="218"/>
    </location>
</feature>
<gene>
    <name evidence="3" type="ORF">OCU04_010577</name>
</gene>
<feature type="coiled-coil region" evidence="1">
    <location>
        <begin position="386"/>
        <end position="420"/>
    </location>
</feature>
<proteinExistence type="predicted"/>
<evidence type="ECO:0000313" key="4">
    <source>
        <dbReference type="Proteomes" id="UP001152300"/>
    </source>
</evidence>
<reference evidence="3" key="1">
    <citation type="submission" date="2022-11" db="EMBL/GenBank/DDBJ databases">
        <title>Genome Resource of Sclerotinia nivalis Strain SnTB1, a Plant Pathogen Isolated from American Ginseng.</title>
        <authorList>
            <person name="Fan S."/>
        </authorList>
    </citation>
    <scope>NUCLEOTIDE SEQUENCE</scope>
    <source>
        <strain evidence="3">SnTB1</strain>
    </source>
</reference>
<dbReference type="Proteomes" id="UP001152300">
    <property type="component" value="Unassembled WGS sequence"/>
</dbReference>
<feature type="region of interest" description="Disordered" evidence="2">
    <location>
        <begin position="1095"/>
        <end position="1328"/>
    </location>
</feature>
<dbReference type="EMBL" id="JAPEIS010000013">
    <property type="protein sequence ID" value="KAJ8060233.1"/>
    <property type="molecule type" value="Genomic_DNA"/>
</dbReference>
<feature type="compositionally biased region" description="Basic and acidic residues" evidence="2">
    <location>
        <begin position="1157"/>
        <end position="1170"/>
    </location>
</feature>
<accession>A0A9X0ADK5</accession>
<comment type="caution">
    <text evidence="3">The sequence shown here is derived from an EMBL/GenBank/DDBJ whole genome shotgun (WGS) entry which is preliminary data.</text>
</comment>
<dbReference type="OrthoDB" id="3552115at2759"/>
<evidence type="ECO:0000256" key="2">
    <source>
        <dbReference type="SAM" id="MobiDB-lite"/>
    </source>
</evidence>
<feature type="compositionally biased region" description="Polar residues" evidence="2">
    <location>
        <begin position="249"/>
        <end position="279"/>
    </location>
</feature>
<name>A0A9X0ADK5_9HELO</name>
<feature type="coiled-coil region" evidence="1">
    <location>
        <begin position="1067"/>
        <end position="1094"/>
    </location>
</feature>
<organism evidence="3 4">
    <name type="scientific">Sclerotinia nivalis</name>
    <dbReference type="NCBI Taxonomy" id="352851"/>
    <lineage>
        <taxon>Eukaryota</taxon>
        <taxon>Fungi</taxon>
        <taxon>Dikarya</taxon>
        <taxon>Ascomycota</taxon>
        <taxon>Pezizomycotina</taxon>
        <taxon>Leotiomycetes</taxon>
        <taxon>Helotiales</taxon>
        <taxon>Sclerotiniaceae</taxon>
        <taxon>Sclerotinia</taxon>
    </lineage>
</organism>
<feature type="compositionally biased region" description="Acidic residues" evidence="2">
    <location>
        <begin position="280"/>
        <end position="316"/>
    </location>
</feature>
<feature type="compositionally biased region" description="Basic and acidic residues" evidence="2">
    <location>
        <begin position="1228"/>
        <end position="1242"/>
    </location>
</feature>
<evidence type="ECO:0000256" key="1">
    <source>
        <dbReference type="SAM" id="Coils"/>
    </source>
</evidence>
<protein>
    <submittedName>
        <fullName evidence="3">Uncharacterized protein</fullName>
    </submittedName>
</protein>
<evidence type="ECO:0000313" key="3">
    <source>
        <dbReference type="EMBL" id="KAJ8060233.1"/>
    </source>
</evidence>
<feature type="compositionally biased region" description="Basic and acidic residues" evidence="2">
    <location>
        <begin position="1305"/>
        <end position="1316"/>
    </location>
</feature>
<keyword evidence="4" id="KW-1185">Reference proteome</keyword>
<feature type="compositionally biased region" description="Basic residues" evidence="2">
    <location>
        <begin position="1140"/>
        <end position="1154"/>
    </location>
</feature>
<feature type="region of interest" description="Disordered" evidence="2">
    <location>
        <begin position="219"/>
        <end position="316"/>
    </location>
</feature>
<feature type="compositionally biased region" description="Pro residues" evidence="2">
    <location>
        <begin position="1121"/>
        <end position="1137"/>
    </location>
</feature>
<feature type="coiled-coil region" evidence="1">
    <location>
        <begin position="866"/>
        <end position="984"/>
    </location>
</feature>
<sequence>MSDYNFDHSDITQVHIQHLQSNPLEACQRENASLHIRLETFNRMLLEAKEESETRLNRIKQVRDERDAAFNEGEKYARREIGVEMGILRKGLHDAEMKSKKLEEKEAKTQEMMKEMELELEGLRKGADGLEGVDVGLMNLLREERDRYGKELNEAKEVIMGKELHMQHLKEETRSLSANIADTPPVESPRIQALTDQLHALMAERNDIRQQLEIVTENLMGSTPKELTPNEGTPQTTLEKDKEPAIKSFSASADPNSTDFHGTRQSLHVPSPLRQSTTPESEEDDGDGQEEDEENEEIDEEEEELNQSIETDENDTVMEDYRQDREFHSQRLLIIRIKELEKRNMRLERYHDMAHVTRAILSLTPVHFEAFRERKESKRKESLVLLDIISKERKFLRKQNRNLEKQLQLLADLRRKKKEEDTGDAQDFILTQDRYDAKEEATQAYKILYEKAELAMKKLIKAGADVDADEVIELRKERDLLVKRKEELEEEIDGPLGLREQLAFSVAEDTEDIDMATQLTRVKAELDWRTKERDAAMEESHVEENLTSIKELMDRLSQNLEVDIYPNEEKDEQDKEVAKKYRQCQRALSDEKEKVKSLEKFLEDKYMEYEDLAGDVHDDSLSARLARTLIELYQTKRKLMERTIQRNSLTKSAVGCLTTVLRENETLQHKIYTLQKHPNRDPQLPIRDIDLENEETIINLQKKIASLRKKVNKAECEAFSAGKRAKRAKDRLNQYIEMSVFGRNSHPRVQALRHGRDRSPLDPNATDPEVIEHLKTQLKDTDELVDLIVAKYSVLENEKGGLGTERVEVAERRLEECMDLVDGPLGQKEAWDNLKGLLTEAREVLKLKMNEWNEKDKERDWAVGSLEKLLKESEEREAALANLLHATQEDMKSEGTRGAKVAEMEEQLTRNEQRIRDLLREKDEHKAEADGLETFLRASETQMTQLEEQISKSEERIRDLQQENDNHKAEAERLEDLLKASETKTAEFFRRLRDEEEEKYGEEIGRLHEILLLKEEEDEQFREEIERLHELHTASEGKVAELLDMSLTTSARLSDLETEITRWKTVAGESIRETERLQQKLENSEAEIKLLRITNNQNAETQTEEPIAADMETQTDIPKSPQSPVPISPSPPIPVVPAPKSKKSKKKALKKKPITKGPRDLRYHPNKDSGSEPSAEELETLKAPKPQLKHNVSLQQEIARPAPSPSPAPSLTIKLTSKAHATKKKGERKGTGEYDPAYKDETGVESEDEEIPPAEVVQESPVEENMEVDGPRRSRRTRNPNPVYTGELVVEGPGVGQKKAVGRGNNEKGQKRKAVESGDIGTGKRGKN</sequence>
<feature type="compositionally biased region" description="Acidic residues" evidence="2">
    <location>
        <begin position="1243"/>
        <end position="1252"/>
    </location>
</feature>